<dbReference type="RefSeq" id="XP_025408071.1">
    <property type="nucleotide sequence ID" value="XM_025552286.1"/>
</dbReference>
<dbReference type="Gene3D" id="3.30.70.330">
    <property type="match status" value="1"/>
</dbReference>
<name>A0A8B8FBU4_9HEMI</name>
<feature type="compositionally biased region" description="Low complexity" evidence="1">
    <location>
        <begin position="96"/>
        <end position="112"/>
    </location>
</feature>
<evidence type="ECO:0000313" key="2">
    <source>
        <dbReference type="Proteomes" id="UP000694846"/>
    </source>
</evidence>
<feature type="region of interest" description="Disordered" evidence="1">
    <location>
        <begin position="95"/>
        <end position="134"/>
    </location>
</feature>
<dbReference type="CDD" id="cd00590">
    <property type="entry name" value="RRM_SF"/>
    <property type="match status" value="1"/>
</dbReference>
<dbReference type="GO" id="GO:0003676">
    <property type="term" value="F:nucleic acid binding"/>
    <property type="evidence" value="ECO:0007669"/>
    <property type="project" value="InterPro"/>
</dbReference>
<keyword evidence="2" id="KW-1185">Reference proteome</keyword>
<organism evidence="2 3">
    <name type="scientific">Sipha flava</name>
    <name type="common">yellow sugarcane aphid</name>
    <dbReference type="NCBI Taxonomy" id="143950"/>
    <lineage>
        <taxon>Eukaryota</taxon>
        <taxon>Metazoa</taxon>
        <taxon>Ecdysozoa</taxon>
        <taxon>Arthropoda</taxon>
        <taxon>Hexapoda</taxon>
        <taxon>Insecta</taxon>
        <taxon>Pterygota</taxon>
        <taxon>Neoptera</taxon>
        <taxon>Paraneoptera</taxon>
        <taxon>Hemiptera</taxon>
        <taxon>Sternorrhyncha</taxon>
        <taxon>Aphidomorpha</taxon>
        <taxon>Aphidoidea</taxon>
        <taxon>Aphididae</taxon>
        <taxon>Sipha</taxon>
    </lineage>
</organism>
<dbReference type="AlphaFoldDB" id="A0A8B8FBU4"/>
<dbReference type="Proteomes" id="UP000694846">
    <property type="component" value="Unplaced"/>
</dbReference>
<gene>
    <name evidence="3" type="primary">LOC112681920</name>
</gene>
<accession>A0A8B8FBU4</accession>
<sequence>MSKLLFIRNIRGLDEPSLRQIINSKNLPCGTIMFKSGGACATVDFMEPSTAEYALTQLNGMPLQDQTLVVEPYNGLHSQMVKKASSTYRRVVMTPNDMDQSQQQANQGNTQDFNGYAYGQQSSQFQQRQAAVQR</sequence>
<evidence type="ECO:0000313" key="3">
    <source>
        <dbReference type="RefSeq" id="XP_025408071.1"/>
    </source>
</evidence>
<proteinExistence type="predicted"/>
<dbReference type="GeneID" id="112681920"/>
<dbReference type="SUPFAM" id="SSF54928">
    <property type="entry name" value="RNA-binding domain, RBD"/>
    <property type="match status" value="1"/>
</dbReference>
<dbReference type="InterPro" id="IPR035979">
    <property type="entry name" value="RBD_domain_sf"/>
</dbReference>
<evidence type="ECO:0000256" key="1">
    <source>
        <dbReference type="SAM" id="MobiDB-lite"/>
    </source>
</evidence>
<reference evidence="3" key="1">
    <citation type="submission" date="2025-08" db="UniProtKB">
        <authorList>
            <consortium name="RefSeq"/>
        </authorList>
    </citation>
    <scope>IDENTIFICATION</scope>
    <source>
        <tissue evidence="3">Whole body</tissue>
    </source>
</reference>
<dbReference type="InterPro" id="IPR012677">
    <property type="entry name" value="Nucleotide-bd_a/b_plait_sf"/>
</dbReference>
<protein>
    <submittedName>
        <fullName evidence="3">Uncharacterized protein LOC112681920</fullName>
    </submittedName>
</protein>
<feature type="compositionally biased region" description="Low complexity" evidence="1">
    <location>
        <begin position="120"/>
        <end position="134"/>
    </location>
</feature>
<dbReference type="OrthoDB" id="752362at2759"/>